<dbReference type="Gene3D" id="3.40.30.10">
    <property type="entry name" value="Glutaredoxin"/>
    <property type="match status" value="1"/>
</dbReference>
<feature type="compositionally biased region" description="Low complexity" evidence="1">
    <location>
        <begin position="166"/>
        <end position="177"/>
    </location>
</feature>
<reference evidence="2 3" key="1">
    <citation type="submission" date="2024-01" db="EMBL/GenBank/DDBJ databases">
        <title>Genome assemblies of Stephania.</title>
        <authorList>
            <person name="Yang L."/>
        </authorList>
    </citation>
    <scope>NUCLEOTIDE SEQUENCE [LARGE SCALE GENOMIC DNA]</scope>
    <source>
        <strain evidence="2">QJT</strain>
        <tissue evidence="2">Leaf</tissue>
    </source>
</reference>
<dbReference type="CDD" id="cd02980">
    <property type="entry name" value="TRX_Fd_family"/>
    <property type="match status" value="1"/>
</dbReference>
<dbReference type="InterPro" id="IPR036249">
    <property type="entry name" value="Thioredoxin-like_sf"/>
</dbReference>
<protein>
    <submittedName>
        <fullName evidence="2">Uncharacterized protein</fullName>
    </submittedName>
</protein>
<comment type="caution">
    <text evidence="2">The sequence shown here is derived from an EMBL/GenBank/DDBJ whole genome shotgun (WGS) entry which is preliminary data.</text>
</comment>
<accession>A0AAP0JP87</accession>
<evidence type="ECO:0000313" key="2">
    <source>
        <dbReference type="EMBL" id="KAK9136545.1"/>
    </source>
</evidence>
<dbReference type="AlphaFoldDB" id="A0AAP0JP87"/>
<feature type="region of interest" description="Disordered" evidence="1">
    <location>
        <begin position="135"/>
        <end position="213"/>
    </location>
</feature>
<dbReference type="Proteomes" id="UP001417504">
    <property type="component" value="Unassembled WGS sequence"/>
</dbReference>
<sequence>MEVTGLVFRPTQFSQTLFSGYSSINGLNRGLCNISVKPRNQCGVAVSGFSDDGHLKYYESTRREVKRNNNLVVEEKTEKKKIKKKLKYLKGLSKNMLMFPEMVLDDNSDGLVQDDVRNTISEATTILLGQLKQLKAEKKQQKRKRKEEKQKLRAAQMKTTREGNNSSSLSSSSSSESSNDEAKMVVNMSRLRRSAMAESQTRTEEKPLSSSIQAQPETPIETFLCQSQLSSEPKIQVRVEALHEQHCCSTSGGISGCGDVKAERIDVCVGGKCRKMGGAALLEEFERAVGMKGSVVGCKCMGKCRSGPNVKVHASQDKDGLQGGNPLYIGVGLEDVGAIVSRIFGEKRCDLGLVTS</sequence>
<gene>
    <name evidence="2" type="ORF">Sjap_007139</name>
</gene>
<name>A0AAP0JP87_9MAGN</name>
<keyword evidence="3" id="KW-1185">Reference proteome</keyword>
<dbReference type="EMBL" id="JBBNAE010000003">
    <property type="protein sequence ID" value="KAK9136545.1"/>
    <property type="molecule type" value="Genomic_DNA"/>
</dbReference>
<evidence type="ECO:0000256" key="1">
    <source>
        <dbReference type="SAM" id="MobiDB-lite"/>
    </source>
</evidence>
<dbReference type="SUPFAM" id="SSF52833">
    <property type="entry name" value="Thioredoxin-like"/>
    <property type="match status" value="1"/>
</dbReference>
<proteinExistence type="predicted"/>
<organism evidence="2 3">
    <name type="scientific">Stephania japonica</name>
    <dbReference type="NCBI Taxonomy" id="461633"/>
    <lineage>
        <taxon>Eukaryota</taxon>
        <taxon>Viridiplantae</taxon>
        <taxon>Streptophyta</taxon>
        <taxon>Embryophyta</taxon>
        <taxon>Tracheophyta</taxon>
        <taxon>Spermatophyta</taxon>
        <taxon>Magnoliopsida</taxon>
        <taxon>Ranunculales</taxon>
        <taxon>Menispermaceae</taxon>
        <taxon>Menispermoideae</taxon>
        <taxon>Cissampelideae</taxon>
        <taxon>Stephania</taxon>
    </lineage>
</organism>
<evidence type="ECO:0000313" key="3">
    <source>
        <dbReference type="Proteomes" id="UP001417504"/>
    </source>
</evidence>